<organism evidence="1 2">
    <name type="scientific">Sphingomonas hengshuiensis</name>
    <dbReference type="NCBI Taxonomy" id="1609977"/>
    <lineage>
        <taxon>Bacteria</taxon>
        <taxon>Pseudomonadati</taxon>
        <taxon>Pseudomonadota</taxon>
        <taxon>Alphaproteobacteria</taxon>
        <taxon>Sphingomonadales</taxon>
        <taxon>Sphingomonadaceae</taxon>
        <taxon>Sphingomonas</taxon>
    </lineage>
</organism>
<keyword evidence="2" id="KW-1185">Reference proteome</keyword>
<accession>A0A7U4J6L0</accession>
<dbReference type="EMBL" id="CP010836">
    <property type="protein sequence ID" value="AJP71047.1"/>
    <property type="molecule type" value="Genomic_DNA"/>
</dbReference>
<evidence type="ECO:0008006" key="3">
    <source>
        <dbReference type="Google" id="ProtNLM"/>
    </source>
</evidence>
<dbReference type="Gene3D" id="1.20.910.10">
    <property type="entry name" value="Heme oxygenase-like"/>
    <property type="match status" value="1"/>
</dbReference>
<evidence type="ECO:0000313" key="2">
    <source>
        <dbReference type="Proteomes" id="UP000032300"/>
    </source>
</evidence>
<dbReference type="RefSeq" id="WP_044330380.1">
    <property type="nucleotide sequence ID" value="NZ_CP010836.1"/>
</dbReference>
<reference evidence="1 2" key="1">
    <citation type="journal article" date="2015" name="Int. J. Syst. Evol. Microbiol.">
        <title>Sphingomonas hengshuiensis sp. nov., isolated from lake wetland.</title>
        <authorList>
            <person name="Wei S."/>
            <person name="Wang T."/>
            <person name="Liu H."/>
            <person name="Zhang C."/>
            <person name="Guo J."/>
            <person name="Wang Q."/>
            <person name="Liang K."/>
            <person name="Zhang Z."/>
        </authorList>
    </citation>
    <scope>NUCLEOTIDE SEQUENCE [LARGE SCALE GENOMIC DNA]</scope>
    <source>
        <strain evidence="1 2">WHSC-8</strain>
    </source>
</reference>
<gene>
    <name evidence="1" type="ORF">TS85_03255</name>
</gene>
<dbReference type="AlphaFoldDB" id="A0A7U4J6L0"/>
<reference evidence="1 2" key="2">
    <citation type="submission" date="2015-02" db="EMBL/GenBank/DDBJ databases">
        <title>The complete genome of Sphingomonas hengshuiensis sp. WHSC-8 isolated from soil of Hengshui Lake.</title>
        <authorList>
            <person name="Wei S."/>
            <person name="Guo J."/>
            <person name="Su C."/>
            <person name="Wu R."/>
            <person name="Zhang Z."/>
            <person name="Liang K."/>
            <person name="Li H."/>
            <person name="Wang T."/>
            <person name="Liu H."/>
            <person name="Zhang C."/>
            <person name="Li Z."/>
            <person name="Wang Q."/>
            <person name="Meng J."/>
        </authorList>
    </citation>
    <scope>NUCLEOTIDE SEQUENCE [LARGE SCALE GENOMIC DNA]</scope>
    <source>
        <strain evidence="1 2">WHSC-8</strain>
    </source>
</reference>
<evidence type="ECO:0000313" key="1">
    <source>
        <dbReference type="EMBL" id="AJP71047.1"/>
    </source>
</evidence>
<dbReference type="Proteomes" id="UP000032300">
    <property type="component" value="Chromosome"/>
</dbReference>
<dbReference type="SUPFAM" id="SSF48613">
    <property type="entry name" value="Heme oxygenase-like"/>
    <property type="match status" value="1"/>
</dbReference>
<protein>
    <recommendedName>
        <fullName evidence="3">Heme oxygenase</fullName>
    </recommendedName>
</protein>
<dbReference type="CDD" id="cd19166">
    <property type="entry name" value="HemeO-bac"/>
    <property type="match status" value="1"/>
</dbReference>
<sequence>MTPSRKALRAATAGAHARVDAAFGAFDLTDRAHYAAFLHAHADALAPLEDALDAAGAERLFPDWPQRRRAPLLRADLARLGSDATPLAAPLPPLSGDGAIAGTLYVLEGSRLGGRFLSRGLPGDFPSGYLNADQGAEKWQHLLERIDDLLHKASELRAAEEAALAAFSHFEHSAREWLAKG</sequence>
<name>A0A7U4J6L0_9SPHN</name>
<proteinExistence type="predicted"/>
<dbReference type="KEGG" id="sphi:TS85_03255"/>
<dbReference type="InterPro" id="IPR016084">
    <property type="entry name" value="Haem_Oase-like_multi-hlx"/>
</dbReference>